<organism evidence="1">
    <name type="scientific">viral metagenome</name>
    <dbReference type="NCBI Taxonomy" id="1070528"/>
    <lineage>
        <taxon>unclassified sequences</taxon>
        <taxon>metagenomes</taxon>
        <taxon>organismal metagenomes</taxon>
    </lineage>
</organism>
<accession>A0A6C0E8N2</accession>
<evidence type="ECO:0000313" key="1">
    <source>
        <dbReference type="EMBL" id="QHT25092.1"/>
    </source>
</evidence>
<dbReference type="EMBL" id="MN739755">
    <property type="protein sequence ID" value="QHT25092.1"/>
    <property type="molecule type" value="Genomic_DNA"/>
</dbReference>
<evidence type="ECO:0008006" key="2">
    <source>
        <dbReference type="Google" id="ProtNLM"/>
    </source>
</evidence>
<proteinExistence type="predicted"/>
<dbReference type="PANTHER" id="PTHR46586:SF3">
    <property type="entry name" value="ANKYRIN REPEAT-CONTAINING PROTEIN"/>
    <property type="match status" value="1"/>
</dbReference>
<dbReference type="SUPFAM" id="SSF140860">
    <property type="entry name" value="Pseudo ankyrin repeat-like"/>
    <property type="match status" value="1"/>
</dbReference>
<sequence length="317" mass="37484">MKILLLCNTTDHIYKTELNLLEIGPYKSSYIVELKDIEACYQINRELKWFRIVMMPNYADAATIKNIKMNFNLSLSEKFRQKIFLGERYNLFDPETIKKFDLGKYISSLYVSIICENKRIDTLEYLHKNNLLTNDRNLCSLDITSYFDIYIDVLEWWKKSGLSLIYSEKILDSASEYGYINVLKWWFNSGLPLKYSDNAIDGASQMGHIDVLELWKNSELELKYSSWALDGASANSHIDVLEWWKNSGLELKYSFLTTNLASDNGHINVLNWWHDSKLKFRYNYGILYNLLQSDTNDTNDEIIEWWKQSRYMIVYPQ</sequence>
<protein>
    <recommendedName>
        <fullName evidence="2">Ankyrin repeat protein</fullName>
    </recommendedName>
</protein>
<dbReference type="AlphaFoldDB" id="A0A6C0E8N2"/>
<name>A0A6C0E8N2_9ZZZZ</name>
<reference evidence="1" key="1">
    <citation type="journal article" date="2020" name="Nature">
        <title>Giant virus diversity and host interactions through global metagenomics.</title>
        <authorList>
            <person name="Schulz F."/>
            <person name="Roux S."/>
            <person name="Paez-Espino D."/>
            <person name="Jungbluth S."/>
            <person name="Walsh D.A."/>
            <person name="Denef V.J."/>
            <person name="McMahon K.D."/>
            <person name="Konstantinidis K.T."/>
            <person name="Eloe-Fadrosh E.A."/>
            <person name="Kyrpides N.C."/>
            <person name="Woyke T."/>
        </authorList>
    </citation>
    <scope>NUCLEOTIDE SEQUENCE</scope>
    <source>
        <strain evidence="1">GVMAG-M-3300023179-150</strain>
    </source>
</reference>
<dbReference type="InterPro" id="IPR052050">
    <property type="entry name" value="SecEffector_AnkRepeat"/>
</dbReference>
<dbReference type="PANTHER" id="PTHR46586">
    <property type="entry name" value="ANKYRIN REPEAT-CONTAINING PROTEIN"/>
    <property type="match status" value="1"/>
</dbReference>